<dbReference type="SMART" id="SM00347">
    <property type="entry name" value="HTH_MARR"/>
    <property type="match status" value="1"/>
</dbReference>
<dbReference type="Gene3D" id="1.10.10.10">
    <property type="entry name" value="Winged helix-like DNA-binding domain superfamily/Winged helix DNA-binding domain"/>
    <property type="match status" value="1"/>
</dbReference>
<dbReference type="PANTHER" id="PTHR33164:SF89">
    <property type="entry name" value="MARR FAMILY REGULATORY PROTEIN"/>
    <property type="match status" value="1"/>
</dbReference>
<gene>
    <name evidence="2" type="ORF">ACFFJ2_00820</name>
</gene>
<organism evidence="2 3">
    <name type="scientific">Chelativorans intermedius</name>
    <dbReference type="NCBI Taxonomy" id="515947"/>
    <lineage>
        <taxon>Bacteria</taxon>
        <taxon>Pseudomonadati</taxon>
        <taxon>Pseudomonadota</taxon>
        <taxon>Alphaproteobacteria</taxon>
        <taxon>Hyphomicrobiales</taxon>
        <taxon>Phyllobacteriaceae</taxon>
        <taxon>Chelativorans</taxon>
    </lineage>
</organism>
<dbReference type="InterPro" id="IPR000835">
    <property type="entry name" value="HTH_MarR-typ"/>
</dbReference>
<dbReference type="EMBL" id="JBHLXD010000001">
    <property type="protein sequence ID" value="MFC0206939.1"/>
    <property type="molecule type" value="Genomic_DNA"/>
</dbReference>
<accession>A0ABV6D2Q6</accession>
<evidence type="ECO:0000259" key="1">
    <source>
        <dbReference type="PROSITE" id="PS50995"/>
    </source>
</evidence>
<dbReference type="Pfam" id="PF01047">
    <property type="entry name" value="MarR"/>
    <property type="match status" value="1"/>
</dbReference>
<feature type="domain" description="HTH marR-type" evidence="1">
    <location>
        <begin position="30"/>
        <end position="161"/>
    </location>
</feature>
<dbReference type="SUPFAM" id="SSF46785">
    <property type="entry name" value="Winged helix' DNA-binding domain"/>
    <property type="match status" value="1"/>
</dbReference>
<dbReference type="Proteomes" id="UP001589755">
    <property type="component" value="Unassembled WGS sequence"/>
</dbReference>
<reference evidence="2 3" key="1">
    <citation type="submission" date="2024-09" db="EMBL/GenBank/DDBJ databases">
        <authorList>
            <person name="Sun Q."/>
            <person name="Mori K."/>
        </authorList>
    </citation>
    <scope>NUCLEOTIDE SEQUENCE [LARGE SCALE GENOMIC DNA]</scope>
    <source>
        <strain evidence="2 3">CCM 8543</strain>
    </source>
</reference>
<evidence type="ECO:0000313" key="2">
    <source>
        <dbReference type="EMBL" id="MFC0206939.1"/>
    </source>
</evidence>
<comment type="caution">
    <text evidence="2">The sequence shown here is derived from an EMBL/GenBank/DDBJ whole genome shotgun (WGS) entry which is preliminary data.</text>
</comment>
<proteinExistence type="predicted"/>
<sequence length="164" mass="17624">MGKAATSGRAGQGAADSTAAAGKVRLGTLDTYIAFHLRLAQNASFKAFKRLTGENDLRPGWFAVLAIIKNNPGINPMALSLASGRDKSTITPVLRALLGEGMIRRQPNPRDRRSYALFLTEAGERRLAHLQACAAAHDRALDAIVGEAKPELLRLLRRIAAVID</sequence>
<dbReference type="InterPro" id="IPR036390">
    <property type="entry name" value="WH_DNA-bd_sf"/>
</dbReference>
<dbReference type="InterPro" id="IPR036388">
    <property type="entry name" value="WH-like_DNA-bd_sf"/>
</dbReference>
<evidence type="ECO:0000313" key="3">
    <source>
        <dbReference type="Proteomes" id="UP001589755"/>
    </source>
</evidence>
<name>A0ABV6D2Q6_9HYPH</name>
<dbReference type="InterPro" id="IPR039422">
    <property type="entry name" value="MarR/SlyA-like"/>
</dbReference>
<keyword evidence="3" id="KW-1185">Reference proteome</keyword>
<dbReference type="PROSITE" id="PS50995">
    <property type="entry name" value="HTH_MARR_2"/>
    <property type="match status" value="1"/>
</dbReference>
<dbReference type="PANTHER" id="PTHR33164">
    <property type="entry name" value="TRANSCRIPTIONAL REGULATOR, MARR FAMILY"/>
    <property type="match status" value="1"/>
</dbReference>
<dbReference type="RefSeq" id="WP_261518887.1">
    <property type="nucleotide sequence ID" value="NZ_JAODNW010000002.1"/>
</dbReference>
<protein>
    <submittedName>
        <fullName evidence="2">MarR family winged helix-turn-helix transcriptional regulator</fullName>
    </submittedName>
</protein>